<dbReference type="Proteomes" id="UP001155241">
    <property type="component" value="Unassembled WGS sequence"/>
</dbReference>
<reference evidence="1" key="1">
    <citation type="submission" date="2022-06" db="EMBL/GenBank/DDBJ databases">
        <title>Aeoliella straminimaris, a novel planctomycete from sediments.</title>
        <authorList>
            <person name="Vitorino I.R."/>
            <person name="Lage O.M."/>
        </authorList>
    </citation>
    <scope>NUCLEOTIDE SEQUENCE</scope>
    <source>
        <strain evidence="1">ICT_H6.2</strain>
    </source>
</reference>
<evidence type="ECO:0000313" key="2">
    <source>
        <dbReference type="Proteomes" id="UP001155241"/>
    </source>
</evidence>
<keyword evidence="2" id="KW-1185">Reference proteome</keyword>
<gene>
    <name evidence="1" type="ORF">NG895_26005</name>
</gene>
<protein>
    <submittedName>
        <fullName evidence="1">Uncharacterized protein</fullName>
    </submittedName>
</protein>
<sequence length="204" mass="22579">MDDQATKLRQLVRTVRHAATVATGPPLLMAYSPVDAADTQQVYRAMVDACADRNLRLATSTQVANPPDPIDWQLVQVVGDYQLADHELWSRASALIVVVHDDDESVVECYKRLKVAHQHTPLPPMELVVLCEEHLAEVDLAADRLAQTCQRFLHSSVAGQTVLDGRSRKTRDAIATLVERLLMMAPVATSELNSPIAAHQPYRL</sequence>
<organism evidence="1 2">
    <name type="scientific">Aeoliella straminimaris</name>
    <dbReference type="NCBI Taxonomy" id="2954799"/>
    <lineage>
        <taxon>Bacteria</taxon>
        <taxon>Pseudomonadati</taxon>
        <taxon>Planctomycetota</taxon>
        <taxon>Planctomycetia</taxon>
        <taxon>Pirellulales</taxon>
        <taxon>Lacipirellulaceae</taxon>
        <taxon>Aeoliella</taxon>
    </lineage>
</organism>
<name>A0A9X2FJK9_9BACT</name>
<dbReference type="RefSeq" id="WP_252855482.1">
    <property type="nucleotide sequence ID" value="NZ_JAMXLR010000092.1"/>
</dbReference>
<accession>A0A9X2FJK9</accession>
<dbReference type="EMBL" id="JAMXLR010000092">
    <property type="protein sequence ID" value="MCO6047371.1"/>
    <property type="molecule type" value="Genomic_DNA"/>
</dbReference>
<comment type="caution">
    <text evidence="1">The sequence shown here is derived from an EMBL/GenBank/DDBJ whole genome shotgun (WGS) entry which is preliminary data.</text>
</comment>
<dbReference type="AlphaFoldDB" id="A0A9X2FJK9"/>
<evidence type="ECO:0000313" key="1">
    <source>
        <dbReference type="EMBL" id="MCO6047371.1"/>
    </source>
</evidence>
<proteinExistence type="predicted"/>